<accession>A0A1I1AI82</accession>
<evidence type="ECO:0000313" key="2">
    <source>
        <dbReference type="EMBL" id="SFB37192.1"/>
    </source>
</evidence>
<evidence type="ECO:0000313" key="3">
    <source>
        <dbReference type="Proteomes" id="UP000198790"/>
    </source>
</evidence>
<reference evidence="2 3" key="1">
    <citation type="submission" date="2016-10" db="EMBL/GenBank/DDBJ databases">
        <authorList>
            <person name="de Groot N.N."/>
        </authorList>
    </citation>
    <scope>NUCLEOTIDE SEQUENCE [LARGE SCALE GENOMIC DNA]</scope>
    <source>
        <strain evidence="2 3">DSM 23399</strain>
    </source>
</reference>
<dbReference type="RefSeq" id="WP_139229088.1">
    <property type="nucleotide sequence ID" value="NZ_FOKK01000008.1"/>
</dbReference>
<gene>
    <name evidence="2" type="ORF">SAMN04489723_108119</name>
</gene>
<sequence length="156" mass="16941">MHSGIQSINQNHPSSHGKPTFLLSISMLILLFSMFSCGGSLEGKLVGKWKGSDHMFVKGTGPDLVATIDGGLARHLASTLNLNEDGTYQKLVGEYDNGSGIWMLEDDNLVLLDNNGNELNYTLLKVTENELVTIHDVSMDTPSGELSGKITLSYTR</sequence>
<keyword evidence="3" id="KW-1185">Reference proteome</keyword>
<protein>
    <recommendedName>
        <fullName evidence="4">Lipocalin-like domain-containing protein</fullName>
    </recommendedName>
</protein>
<name>A0A1I1AI82_9BACT</name>
<evidence type="ECO:0008006" key="4">
    <source>
        <dbReference type="Google" id="ProtNLM"/>
    </source>
</evidence>
<evidence type="ECO:0000256" key="1">
    <source>
        <dbReference type="SAM" id="Phobius"/>
    </source>
</evidence>
<dbReference type="AlphaFoldDB" id="A0A1I1AI82"/>
<proteinExistence type="predicted"/>
<organism evidence="2 3">
    <name type="scientific">Algoriphagus aquimarinus</name>
    <dbReference type="NCBI Taxonomy" id="237018"/>
    <lineage>
        <taxon>Bacteria</taxon>
        <taxon>Pseudomonadati</taxon>
        <taxon>Bacteroidota</taxon>
        <taxon>Cytophagia</taxon>
        <taxon>Cytophagales</taxon>
        <taxon>Cyclobacteriaceae</taxon>
        <taxon>Algoriphagus</taxon>
    </lineage>
</organism>
<feature type="transmembrane region" description="Helical" evidence="1">
    <location>
        <begin position="20"/>
        <end position="41"/>
    </location>
</feature>
<dbReference type="OrthoDB" id="820403at2"/>
<keyword evidence="1" id="KW-0472">Membrane</keyword>
<dbReference type="EMBL" id="FOKK01000008">
    <property type="protein sequence ID" value="SFB37192.1"/>
    <property type="molecule type" value="Genomic_DNA"/>
</dbReference>
<keyword evidence="1" id="KW-1133">Transmembrane helix</keyword>
<keyword evidence="1" id="KW-0812">Transmembrane</keyword>
<dbReference type="Proteomes" id="UP000198790">
    <property type="component" value="Unassembled WGS sequence"/>
</dbReference>